<evidence type="ECO:0000256" key="4">
    <source>
        <dbReference type="PROSITE-ProRule" id="PRU00335"/>
    </source>
</evidence>
<evidence type="ECO:0000256" key="1">
    <source>
        <dbReference type="ARBA" id="ARBA00023015"/>
    </source>
</evidence>
<dbReference type="AlphaFoldDB" id="A0A931N6F3"/>
<feature type="DNA-binding region" description="H-T-H motif" evidence="4">
    <location>
        <begin position="40"/>
        <end position="59"/>
    </location>
</feature>
<gene>
    <name evidence="6" type="ORF">IT779_32005</name>
</gene>
<feature type="domain" description="HTH tetR-type" evidence="5">
    <location>
        <begin position="17"/>
        <end position="77"/>
    </location>
</feature>
<keyword evidence="2 4" id="KW-0238">DNA-binding</keyword>
<dbReference type="PANTHER" id="PTHR30055:SF234">
    <property type="entry name" value="HTH-TYPE TRANSCRIPTIONAL REGULATOR BETI"/>
    <property type="match status" value="1"/>
</dbReference>
<sequence length="227" mass="24847">MTSKRRYATGLRAQHTAVTRERILEAARHTFLEHGYLGATISGIAEHAEVSVQTIYNVVGNKAALFKTVYDVMLAGDDEPVPMAQRPMFQAMINAPSGRECLAHYTAISRVLAERALPLVSMALAQAATGDAELREFTDTIENERAVGTANTARHIAQRFGLRDGVDVEEAADTLWALTAPELADRLVNRRGWGWDRYQSWLHTAAADALLGPETSSRTVAPEATDD</sequence>
<name>A0A931N6F3_9NOCA</name>
<dbReference type="InterPro" id="IPR001647">
    <property type="entry name" value="HTH_TetR"/>
</dbReference>
<dbReference type="PROSITE" id="PS50977">
    <property type="entry name" value="HTH_TETR_2"/>
    <property type="match status" value="1"/>
</dbReference>
<dbReference type="InterPro" id="IPR009057">
    <property type="entry name" value="Homeodomain-like_sf"/>
</dbReference>
<dbReference type="GO" id="GO:0000976">
    <property type="term" value="F:transcription cis-regulatory region binding"/>
    <property type="evidence" value="ECO:0007669"/>
    <property type="project" value="TreeGrafter"/>
</dbReference>
<accession>A0A931N6F3</accession>
<proteinExistence type="predicted"/>
<evidence type="ECO:0000313" key="7">
    <source>
        <dbReference type="Proteomes" id="UP000655751"/>
    </source>
</evidence>
<evidence type="ECO:0000256" key="3">
    <source>
        <dbReference type="ARBA" id="ARBA00023163"/>
    </source>
</evidence>
<evidence type="ECO:0000259" key="5">
    <source>
        <dbReference type="PROSITE" id="PS50977"/>
    </source>
</evidence>
<dbReference type="Pfam" id="PF00440">
    <property type="entry name" value="TetR_N"/>
    <property type="match status" value="1"/>
</dbReference>
<dbReference type="PRINTS" id="PR00455">
    <property type="entry name" value="HTHTETR"/>
</dbReference>
<dbReference type="EMBL" id="JADMLG010000018">
    <property type="protein sequence ID" value="MBH0780904.1"/>
    <property type="molecule type" value="Genomic_DNA"/>
</dbReference>
<dbReference type="SUPFAM" id="SSF46689">
    <property type="entry name" value="Homeodomain-like"/>
    <property type="match status" value="1"/>
</dbReference>
<comment type="caution">
    <text evidence="6">The sequence shown here is derived from an EMBL/GenBank/DDBJ whole genome shotgun (WGS) entry which is preliminary data.</text>
</comment>
<evidence type="ECO:0000256" key="2">
    <source>
        <dbReference type="ARBA" id="ARBA00023125"/>
    </source>
</evidence>
<keyword evidence="1" id="KW-0805">Transcription regulation</keyword>
<dbReference type="Gene3D" id="1.10.357.10">
    <property type="entry name" value="Tetracycline Repressor, domain 2"/>
    <property type="match status" value="1"/>
</dbReference>
<keyword evidence="3" id="KW-0804">Transcription</keyword>
<keyword evidence="7" id="KW-1185">Reference proteome</keyword>
<dbReference type="GO" id="GO:0003700">
    <property type="term" value="F:DNA-binding transcription factor activity"/>
    <property type="evidence" value="ECO:0007669"/>
    <property type="project" value="TreeGrafter"/>
</dbReference>
<protein>
    <submittedName>
        <fullName evidence="6">TetR/AcrR family transcriptional regulator</fullName>
    </submittedName>
</protein>
<dbReference type="PANTHER" id="PTHR30055">
    <property type="entry name" value="HTH-TYPE TRANSCRIPTIONAL REGULATOR RUTR"/>
    <property type="match status" value="1"/>
</dbReference>
<organism evidence="6 7">
    <name type="scientific">Nocardia bovistercoris</name>
    <dbReference type="NCBI Taxonomy" id="2785916"/>
    <lineage>
        <taxon>Bacteria</taxon>
        <taxon>Bacillati</taxon>
        <taxon>Actinomycetota</taxon>
        <taxon>Actinomycetes</taxon>
        <taxon>Mycobacteriales</taxon>
        <taxon>Nocardiaceae</taxon>
        <taxon>Nocardia</taxon>
    </lineage>
</organism>
<dbReference type="RefSeq" id="WP_196153207.1">
    <property type="nucleotide sequence ID" value="NZ_JADMLG010000018.1"/>
</dbReference>
<reference evidence="6" key="1">
    <citation type="submission" date="2020-11" db="EMBL/GenBank/DDBJ databases">
        <title>Nocardia NEAU-351.nov., a novel actinomycete isolated from the cow dung.</title>
        <authorList>
            <person name="Zhang X."/>
        </authorList>
    </citation>
    <scope>NUCLEOTIDE SEQUENCE</scope>
    <source>
        <strain evidence="6">NEAU-351</strain>
    </source>
</reference>
<dbReference type="Proteomes" id="UP000655751">
    <property type="component" value="Unassembled WGS sequence"/>
</dbReference>
<evidence type="ECO:0000313" key="6">
    <source>
        <dbReference type="EMBL" id="MBH0780904.1"/>
    </source>
</evidence>
<dbReference type="InterPro" id="IPR050109">
    <property type="entry name" value="HTH-type_TetR-like_transc_reg"/>
</dbReference>